<dbReference type="Proteomes" id="UP000054166">
    <property type="component" value="Unassembled WGS sequence"/>
</dbReference>
<proteinExistence type="predicted"/>
<organism evidence="1 2">
    <name type="scientific">Piloderma croceum (strain F 1598)</name>
    <dbReference type="NCBI Taxonomy" id="765440"/>
    <lineage>
        <taxon>Eukaryota</taxon>
        <taxon>Fungi</taxon>
        <taxon>Dikarya</taxon>
        <taxon>Basidiomycota</taxon>
        <taxon>Agaricomycotina</taxon>
        <taxon>Agaricomycetes</taxon>
        <taxon>Agaricomycetidae</taxon>
        <taxon>Atheliales</taxon>
        <taxon>Atheliaceae</taxon>
        <taxon>Piloderma</taxon>
    </lineage>
</organism>
<dbReference type="InParanoid" id="A0A0C3BUM2"/>
<reference evidence="2" key="2">
    <citation type="submission" date="2015-01" db="EMBL/GenBank/DDBJ databases">
        <title>Evolutionary Origins and Diversification of the Mycorrhizal Mutualists.</title>
        <authorList>
            <consortium name="DOE Joint Genome Institute"/>
            <consortium name="Mycorrhizal Genomics Consortium"/>
            <person name="Kohler A."/>
            <person name="Kuo A."/>
            <person name="Nagy L.G."/>
            <person name="Floudas D."/>
            <person name="Copeland A."/>
            <person name="Barry K.W."/>
            <person name="Cichocki N."/>
            <person name="Veneault-Fourrey C."/>
            <person name="LaButti K."/>
            <person name="Lindquist E.A."/>
            <person name="Lipzen A."/>
            <person name="Lundell T."/>
            <person name="Morin E."/>
            <person name="Murat C."/>
            <person name="Riley R."/>
            <person name="Ohm R."/>
            <person name="Sun H."/>
            <person name="Tunlid A."/>
            <person name="Henrissat B."/>
            <person name="Grigoriev I.V."/>
            <person name="Hibbett D.S."/>
            <person name="Martin F."/>
        </authorList>
    </citation>
    <scope>NUCLEOTIDE SEQUENCE [LARGE SCALE GENOMIC DNA]</scope>
    <source>
        <strain evidence="2">F 1598</strain>
    </source>
</reference>
<evidence type="ECO:0000313" key="1">
    <source>
        <dbReference type="EMBL" id="KIM81042.1"/>
    </source>
</evidence>
<protein>
    <submittedName>
        <fullName evidence="1">Uncharacterized protein</fullName>
    </submittedName>
</protein>
<gene>
    <name evidence="1" type="ORF">PILCRDRAFT_821880</name>
</gene>
<sequence length="375" mass="41951">MDQTPPELCTRIFSFACRDTGYTGRSLSLVSKYIRETSKSVKLQSISIHGHIQMMAFAALLERTPPHLRHLRYLFVSSHDPAVEGTDEARARYCLLSDKIEKLPKRLRDGSDEEAEEEEEALRVEYECLYDVLQSKAKLYNARNKCRGKPKADAFESILRNVASTLEILEVNLDHDTAIHTNVNENLALPSLTDLITHGAFPLSSTHQLHPPMLKPCHSLRRLHVVASSRQVHPTFFLRQHSFAPSLSHLRFSGLQQDEWVAGSVAIALGLVEPAPSESEVRPLPATIERILIEPSQPPPPRNGGCGTARLRYSLLLKGCRKLHERDKRVVLLRAPTLDEQHPAAPGDESEWLDLVNGGEGCWATHNAEQRGDGP</sequence>
<dbReference type="STRING" id="765440.A0A0C3BUM2"/>
<dbReference type="HOGENOM" id="CLU_041942_1_0_1"/>
<accession>A0A0C3BUM2</accession>
<evidence type="ECO:0000313" key="2">
    <source>
        <dbReference type="Proteomes" id="UP000054166"/>
    </source>
</evidence>
<keyword evidence="2" id="KW-1185">Reference proteome</keyword>
<dbReference type="OrthoDB" id="2748701at2759"/>
<reference evidence="1 2" key="1">
    <citation type="submission" date="2014-04" db="EMBL/GenBank/DDBJ databases">
        <authorList>
            <consortium name="DOE Joint Genome Institute"/>
            <person name="Kuo A."/>
            <person name="Tarkka M."/>
            <person name="Buscot F."/>
            <person name="Kohler A."/>
            <person name="Nagy L.G."/>
            <person name="Floudas D."/>
            <person name="Copeland A."/>
            <person name="Barry K.W."/>
            <person name="Cichocki N."/>
            <person name="Veneault-Fourrey C."/>
            <person name="LaButti K."/>
            <person name="Lindquist E.A."/>
            <person name="Lipzen A."/>
            <person name="Lundell T."/>
            <person name="Morin E."/>
            <person name="Murat C."/>
            <person name="Sun H."/>
            <person name="Tunlid A."/>
            <person name="Henrissat B."/>
            <person name="Grigoriev I.V."/>
            <person name="Hibbett D.S."/>
            <person name="Martin F."/>
            <person name="Nordberg H.P."/>
            <person name="Cantor M.N."/>
            <person name="Hua S.X."/>
        </authorList>
    </citation>
    <scope>NUCLEOTIDE SEQUENCE [LARGE SCALE GENOMIC DNA]</scope>
    <source>
        <strain evidence="1 2">F 1598</strain>
    </source>
</reference>
<name>A0A0C3BUM2_PILCF</name>
<dbReference type="EMBL" id="KN833001">
    <property type="protein sequence ID" value="KIM81042.1"/>
    <property type="molecule type" value="Genomic_DNA"/>
</dbReference>
<dbReference type="AlphaFoldDB" id="A0A0C3BUM2"/>